<evidence type="ECO:0000256" key="3">
    <source>
        <dbReference type="ARBA" id="ARBA00022833"/>
    </source>
</evidence>
<dbReference type="Gene3D" id="3.30.40.10">
    <property type="entry name" value="Zinc/RING finger domain, C3HC4 (zinc finger)"/>
    <property type="match status" value="1"/>
</dbReference>
<reference evidence="8" key="1">
    <citation type="journal article" date="2018" name="Nat. Microbiol.">
        <title>Leveraging single-cell genomics to expand the fungal tree of life.</title>
        <authorList>
            <person name="Ahrendt S.R."/>
            <person name="Quandt C.A."/>
            <person name="Ciobanu D."/>
            <person name="Clum A."/>
            <person name="Salamov A."/>
            <person name="Andreopoulos B."/>
            <person name="Cheng J.F."/>
            <person name="Woyke T."/>
            <person name="Pelin A."/>
            <person name="Henrissat B."/>
            <person name="Reynolds N.K."/>
            <person name="Benny G.L."/>
            <person name="Smith M.E."/>
            <person name="James T.Y."/>
            <person name="Grigoriev I.V."/>
        </authorList>
    </citation>
    <scope>NUCLEOTIDE SEQUENCE [LARGE SCALE GENOMIC DNA]</scope>
</reference>
<feature type="compositionally biased region" description="Low complexity" evidence="4">
    <location>
        <begin position="261"/>
        <end position="271"/>
    </location>
</feature>
<evidence type="ECO:0000256" key="4">
    <source>
        <dbReference type="SAM" id="MobiDB-lite"/>
    </source>
</evidence>
<sequence length="449" mass="48479">MHCTCAANYGLLEEDNDENMSDPFFVYCKEHASSDSHRLNPWAQWVQSKYALLQNLETSHPATSDPTNASQPDPRAIFEDAWATNEGAQREAIKQFTHDICRLAAEHHELDATTFRAHEDIYRIETERSALDADLAVVDADTEELRRNLLVLLHSLPGMGGGAVGGDELITIAEALIRTQDHTFAAGCAGAFLAAYRDSMNLAEPPPAPAPAPRTKRAHIPRPVRRGTATPRKSMRRPRAATPFSWPGEAITSPPPPPPGARAAGTSRRPSPSSPPPGARTPGPTRPPSPSLPQPRRRTPSRPPPPQPRGRTPSRPPPSRARSRTPGPIQPPPPPTAPSRGHTPALTLPPLPPSSVPSVICNICKMFEGPAPAAEAGGPDAPPRPEYADPKFAKNAKKLIECAECHNVYHWGCLDPPLKSPPDVGYTWRYGLVVICVATGAWVGGWILA</sequence>
<dbReference type="SUPFAM" id="SSF57903">
    <property type="entry name" value="FYVE/PHD zinc finger"/>
    <property type="match status" value="1"/>
</dbReference>
<evidence type="ECO:0000256" key="2">
    <source>
        <dbReference type="ARBA" id="ARBA00022771"/>
    </source>
</evidence>
<keyword evidence="2" id="KW-0863">Zinc-finger</keyword>
<protein>
    <recommendedName>
        <fullName evidence="6">PHD-type domain-containing protein</fullName>
    </recommendedName>
</protein>
<keyword evidence="5" id="KW-0812">Transmembrane</keyword>
<dbReference type="InterPro" id="IPR011011">
    <property type="entry name" value="Znf_FYVE_PHD"/>
</dbReference>
<feature type="compositionally biased region" description="Pro residues" evidence="4">
    <location>
        <begin position="328"/>
        <end position="337"/>
    </location>
</feature>
<dbReference type="Proteomes" id="UP000269721">
    <property type="component" value="Unassembled WGS sequence"/>
</dbReference>
<accession>A0A4P9WPG2</accession>
<evidence type="ECO:0000256" key="5">
    <source>
        <dbReference type="SAM" id="Phobius"/>
    </source>
</evidence>
<organism evidence="7 8">
    <name type="scientific">Blyttiomyces helicus</name>
    <dbReference type="NCBI Taxonomy" id="388810"/>
    <lineage>
        <taxon>Eukaryota</taxon>
        <taxon>Fungi</taxon>
        <taxon>Fungi incertae sedis</taxon>
        <taxon>Chytridiomycota</taxon>
        <taxon>Chytridiomycota incertae sedis</taxon>
        <taxon>Chytridiomycetes</taxon>
        <taxon>Chytridiomycetes incertae sedis</taxon>
        <taxon>Blyttiomyces</taxon>
    </lineage>
</organism>
<feature type="transmembrane region" description="Helical" evidence="5">
    <location>
        <begin position="428"/>
        <end position="448"/>
    </location>
</feature>
<feature type="domain" description="PHD-type" evidence="6">
    <location>
        <begin position="394"/>
        <end position="425"/>
    </location>
</feature>
<keyword evidence="8" id="KW-1185">Reference proteome</keyword>
<keyword evidence="3" id="KW-0862">Zinc</keyword>
<dbReference type="InterPro" id="IPR019787">
    <property type="entry name" value="Znf_PHD-finger"/>
</dbReference>
<dbReference type="AlphaFoldDB" id="A0A4P9WPG2"/>
<dbReference type="InterPro" id="IPR013083">
    <property type="entry name" value="Znf_RING/FYVE/PHD"/>
</dbReference>
<evidence type="ECO:0000313" key="8">
    <source>
        <dbReference type="Proteomes" id="UP000269721"/>
    </source>
</evidence>
<feature type="compositionally biased region" description="Basic residues" evidence="4">
    <location>
        <begin position="214"/>
        <end position="225"/>
    </location>
</feature>
<keyword evidence="5" id="KW-0472">Membrane</keyword>
<feature type="compositionally biased region" description="Pro residues" evidence="4">
    <location>
        <begin position="301"/>
        <end position="319"/>
    </location>
</feature>
<keyword evidence="1" id="KW-0479">Metal-binding</keyword>
<feature type="region of interest" description="Disordered" evidence="4">
    <location>
        <begin position="204"/>
        <end position="351"/>
    </location>
</feature>
<gene>
    <name evidence="7" type="ORF">BDK51DRAFT_29173</name>
</gene>
<evidence type="ECO:0000313" key="7">
    <source>
        <dbReference type="EMBL" id="RKO93628.1"/>
    </source>
</evidence>
<proteinExistence type="predicted"/>
<evidence type="ECO:0000256" key="1">
    <source>
        <dbReference type="ARBA" id="ARBA00022723"/>
    </source>
</evidence>
<name>A0A4P9WPG2_9FUNG</name>
<keyword evidence="5" id="KW-1133">Transmembrane helix</keyword>
<dbReference type="OrthoDB" id="20839at2759"/>
<dbReference type="EMBL" id="KZ994166">
    <property type="protein sequence ID" value="RKO93628.1"/>
    <property type="molecule type" value="Genomic_DNA"/>
</dbReference>
<dbReference type="Pfam" id="PF00628">
    <property type="entry name" value="PHD"/>
    <property type="match status" value="1"/>
</dbReference>
<dbReference type="GO" id="GO:0008270">
    <property type="term" value="F:zinc ion binding"/>
    <property type="evidence" value="ECO:0007669"/>
    <property type="project" value="UniProtKB-KW"/>
</dbReference>
<evidence type="ECO:0000259" key="6">
    <source>
        <dbReference type="Pfam" id="PF00628"/>
    </source>
</evidence>
<feature type="compositionally biased region" description="Pro residues" evidence="4">
    <location>
        <begin position="272"/>
        <end position="293"/>
    </location>
</feature>